<dbReference type="GO" id="GO:0003682">
    <property type="term" value="F:chromatin binding"/>
    <property type="evidence" value="ECO:0007669"/>
    <property type="project" value="EnsemblFungi"/>
</dbReference>
<evidence type="ECO:0000256" key="5">
    <source>
        <dbReference type="ARBA" id="ARBA00023242"/>
    </source>
</evidence>
<dbReference type="GO" id="GO:0030174">
    <property type="term" value="P:regulation of DNA-templated DNA replication initiation"/>
    <property type="evidence" value="ECO:0007669"/>
    <property type="project" value="EnsemblFungi"/>
</dbReference>
<evidence type="ECO:0000256" key="4">
    <source>
        <dbReference type="ARBA" id="ARBA00021502"/>
    </source>
</evidence>
<comment type="similarity">
    <text evidence="3">Belongs to the RIX1/PELP1 family.</text>
</comment>
<dbReference type="STRING" id="1071378.G0WA36"/>
<protein>
    <recommendedName>
        <fullName evidence="4">Pre-rRNA-processing protein RIX1</fullName>
    </recommendedName>
</protein>
<dbReference type="Pfam" id="PF08167">
    <property type="entry name" value="RIX1"/>
    <property type="match status" value="1"/>
</dbReference>
<evidence type="ECO:0000256" key="7">
    <source>
        <dbReference type="SAM" id="MobiDB-lite"/>
    </source>
</evidence>
<dbReference type="GO" id="GO:0006364">
    <property type="term" value="P:rRNA processing"/>
    <property type="evidence" value="ECO:0007669"/>
    <property type="project" value="EnsemblFungi"/>
</dbReference>
<evidence type="ECO:0000259" key="8">
    <source>
        <dbReference type="Pfam" id="PF08167"/>
    </source>
</evidence>
<dbReference type="OMA" id="WCGINLI"/>
<evidence type="ECO:0000313" key="10">
    <source>
        <dbReference type="Proteomes" id="UP000000689"/>
    </source>
</evidence>
<dbReference type="AlphaFoldDB" id="G0WA36"/>
<name>G0WA36_NAUDC</name>
<keyword evidence="6" id="KW-0175">Coiled coil</keyword>
<evidence type="ECO:0000256" key="3">
    <source>
        <dbReference type="ARBA" id="ARBA00010511"/>
    </source>
</evidence>
<dbReference type="PANTHER" id="PTHR34105">
    <property type="entry name" value="PROLINE-, GLUTAMIC ACID- AND LEUCINE-RICH PROTEIN 1"/>
    <property type="match status" value="1"/>
</dbReference>
<reference evidence="9 10" key="1">
    <citation type="journal article" date="2011" name="Proc. Natl. Acad. Sci. U.S.A.">
        <title>Evolutionary erosion of yeast sex chromosomes by mating-type switching accidents.</title>
        <authorList>
            <person name="Gordon J.L."/>
            <person name="Armisen D."/>
            <person name="Proux-Wera E."/>
            <person name="Oheigeartaigh S.S."/>
            <person name="Byrne K.P."/>
            <person name="Wolfe K.H."/>
        </authorList>
    </citation>
    <scope>NUCLEOTIDE SEQUENCE [LARGE SCALE GENOMIC DNA]</scope>
    <source>
        <strain evidence="10">ATCC 10597 / BCRC 20456 / CBS 421 / NBRC 0211 / NRRL Y-12639</strain>
    </source>
</reference>
<feature type="region of interest" description="Disordered" evidence="7">
    <location>
        <begin position="742"/>
        <end position="780"/>
    </location>
</feature>
<sequence length="780" mass="89268">MSHEAYPLVDLVKQLDQASGYEFQTLLKTLTSPVYINEQILKSELGLLNTKILKLLRSSDDFDVWKGCHTAVVICSYNPLVLCSHASQLLAAIYSKLEQKVGYYQSTISTMQGKTLLETLISSLSIIMDLMRNKPTVSREGLVPKLRAIIPTLITLSQDEPQLCLPVLQTLLKRNSTTFKPFVNKYRIVLSNLIVNHYHSFDKDTQTLICNNFAYLHLIKIQNAQSKGTDIDEAQSHHKSFSDDTWTSGLLNILYQFKPIIELCGELLDFKQDQDLQRIIESLPHSNVKSDDSDDDNESVHDFLPVLKLDMNAPLTLWQISNRLNLLVGLMNSFISLPTPFAIRIPIGGINAICETLLSMTTKYIPLKRELRRDQELNSIIHDIFPQIQLNGIHLWTNLIRSCNKCCIPLGSKILSNVELFIPLKNKSNLIDFERCYALKNEFGDVFKLINIVLPLMGHQFNEIDPIIKLINVALYLSEDKSLIDSIFNQQKELQSAAMKNNNNNSNNKKKNKRDQNVGALSDLYTHPEEFVITTSKEWYDETNQFFIMILNSLVLSSTQQTRIIKYSVSIALYLKSINDEIPRSFIDLIRCIVLHPGYEKVSILPIAVNILKDVNDEMFDLLCHPRLPTNMVYRVRNNNANVVEDEDEDEDDGRMIVDEETAANEADNVSLSLKMTEEKEKVVIMPHVERKVDIIEDETKIFKKRDIEDVQPEIEETTKRVKIVKEEEKVNNEVPVQVIDEKAFTSNIEDKDNGEDDNDDDSEFEIPVIDISDDEDEEE</sequence>
<evidence type="ECO:0000256" key="6">
    <source>
        <dbReference type="SAM" id="Coils"/>
    </source>
</evidence>
<feature type="compositionally biased region" description="Basic and acidic residues" evidence="7">
    <location>
        <begin position="742"/>
        <end position="752"/>
    </location>
</feature>
<dbReference type="RefSeq" id="XP_003669890.1">
    <property type="nucleotide sequence ID" value="XM_003669842.1"/>
</dbReference>
<dbReference type="OrthoDB" id="20900at2759"/>
<keyword evidence="5" id="KW-0539">Nucleus</keyword>
<organism evidence="9 10">
    <name type="scientific">Naumovozyma dairenensis (strain ATCC 10597 / BCRC 20456 / CBS 421 / NBRC 0211 / NRRL Y-12639)</name>
    <name type="common">Saccharomyces dairenensis</name>
    <dbReference type="NCBI Taxonomy" id="1071378"/>
    <lineage>
        <taxon>Eukaryota</taxon>
        <taxon>Fungi</taxon>
        <taxon>Dikarya</taxon>
        <taxon>Ascomycota</taxon>
        <taxon>Saccharomycotina</taxon>
        <taxon>Saccharomycetes</taxon>
        <taxon>Saccharomycetales</taxon>
        <taxon>Saccharomycetaceae</taxon>
        <taxon>Naumovozyma</taxon>
    </lineage>
</organism>
<keyword evidence="10" id="KW-1185">Reference proteome</keyword>
<accession>G0WA36</accession>
<dbReference type="PANTHER" id="PTHR34105:SF1">
    <property type="entry name" value="PROLINE-, GLUTAMIC ACID- AND LEUCINE-RICH PROTEIN 1"/>
    <property type="match status" value="1"/>
</dbReference>
<dbReference type="InterPro" id="IPR012583">
    <property type="entry name" value="RIX1_N"/>
</dbReference>
<dbReference type="GO" id="GO:0006267">
    <property type="term" value="P:pre-replicative complex assembly involved in nuclear cell cycle DNA replication"/>
    <property type="evidence" value="ECO:0007669"/>
    <property type="project" value="EnsemblFungi"/>
</dbReference>
<dbReference type="GO" id="GO:0005829">
    <property type="term" value="C:cytosol"/>
    <property type="evidence" value="ECO:0007669"/>
    <property type="project" value="EnsemblFungi"/>
</dbReference>
<feature type="compositionally biased region" description="Acidic residues" evidence="7">
    <location>
        <begin position="753"/>
        <end position="765"/>
    </location>
</feature>
<feature type="coiled-coil region" evidence="6">
    <location>
        <begin position="489"/>
        <end position="516"/>
    </location>
</feature>
<evidence type="ECO:0000313" key="9">
    <source>
        <dbReference type="EMBL" id="CCD24647.1"/>
    </source>
</evidence>
<dbReference type="GO" id="GO:0000027">
    <property type="term" value="P:ribosomal large subunit assembly"/>
    <property type="evidence" value="ECO:0007669"/>
    <property type="project" value="EnsemblFungi"/>
</dbReference>
<evidence type="ECO:0000256" key="2">
    <source>
        <dbReference type="ARBA" id="ARBA00004123"/>
    </source>
</evidence>
<feature type="domain" description="Pre-rRNA-processing protein RIX1 N-terminal" evidence="8">
    <location>
        <begin position="11"/>
        <end position="200"/>
    </location>
</feature>
<comment type="function">
    <text evidence="1">Component of the RIX1 complex required for processing of ITS2 sequences from 35S pre-rRNA and the nucleoplasmic transit of the pre-60S ribosomal subunits. Regulates pre-60S association of the critical remodeling factor MDN1.</text>
</comment>
<dbReference type="HOGENOM" id="CLU_020084_0_0_1"/>
<dbReference type="eggNOG" id="ENOG502R65X">
    <property type="taxonomic scope" value="Eukaryota"/>
</dbReference>
<proteinExistence type="inferred from homology"/>
<comment type="subcellular location">
    <subcellularLocation>
        <location evidence="2">Nucleus</location>
    </subcellularLocation>
</comment>
<dbReference type="Proteomes" id="UP000000689">
    <property type="component" value="Chromosome 4"/>
</dbReference>
<dbReference type="GeneID" id="11498593"/>
<dbReference type="GO" id="GO:0120330">
    <property type="term" value="C:rixosome complex"/>
    <property type="evidence" value="ECO:0007669"/>
    <property type="project" value="EnsemblFungi"/>
</dbReference>
<evidence type="ECO:0000256" key="1">
    <source>
        <dbReference type="ARBA" id="ARBA00003770"/>
    </source>
</evidence>
<dbReference type="GO" id="GO:0005654">
    <property type="term" value="C:nucleoplasm"/>
    <property type="evidence" value="ECO:0007669"/>
    <property type="project" value="EnsemblFungi"/>
</dbReference>
<dbReference type="EMBL" id="HE580270">
    <property type="protein sequence ID" value="CCD24647.1"/>
    <property type="molecule type" value="Genomic_DNA"/>
</dbReference>
<gene>
    <name evidence="9" type="primary">NDAI0D03330</name>
    <name evidence="9" type="ordered locus">NDAI_0D03330</name>
</gene>
<dbReference type="KEGG" id="ndi:NDAI_0D03330"/>